<dbReference type="Gene3D" id="2.60.120.10">
    <property type="entry name" value="Jelly Rolls"/>
    <property type="match status" value="1"/>
</dbReference>
<proteinExistence type="predicted"/>
<comment type="caution">
    <text evidence="2">The sequence shown here is derived from an EMBL/GenBank/DDBJ whole genome shotgun (WGS) entry which is preliminary data.</text>
</comment>
<dbReference type="SUPFAM" id="SSF51182">
    <property type="entry name" value="RmlC-like cupins"/>
    <property type="match status" value="1"/>
</dbReference>
<dbReference type="Proteomes" id="UP001337655">
    <property type="component" value="Unassembled WGS sequence"/>
</dbReference>
<dbReference type="InterPro" id="IPR011051">
    <property type="entry name" value="RmlC_Cupin_sf"/>
</dbReference>
<sequence length="236" mass="25369">MVEVKTYHLPPTKLMPNSPHPLLHYPSLLRSKTSASSKSGAIPPAEVHDLYASNGWKTQWIFRYGHTQASHYHSQAHECMCVLTGSARIRFGVADTSEDLDASTHGSAQESGGVEIEARAGDVFVLPAGTAHKTFNTQPEAEFKLLTPGGAHQIGEAGADARRVLEGIELDGFTMIGAYPDGGGEWDFAVGGEDVGRFAKVWGVPKPAKDPILGTAREGLVGVWKDGGRVRRDIKL</sequence>
<dbReference type="EMBL" id="JAVRRT010000010">
    <property type="protein sequence ID" value="KAK5168201.1"/>
    <property type="molecule type" value="Genomic_DNA"/>
</dbReference>
<reference evidence="2 3" key="1">
    <citation type="submission" date="2023-08" db="EMBL/GenBank/DDBJ databases">
        <title>Black Yeasts Isolated from many extreme environments.</title>
        <authorList>
            <person name="Coleine C."/>
            <person name="Stajich J.E."/>
            <person name="Selbmann L."/>
        </authorList>
    </citation>
    <scope>NUCLEOTIDE SEQUENCE [LARGE SCALE GENOMIC DNA]</scope>
    <source>
        <strain evidence="2 3">CCFEE 5935</strain>
    </source>
</reference>
<protein>
    <recommendedName>
        <fullName evidence="1">Cupin type-1 domain-containing protein</fullName>
    </recommendedName>
</protein>
<dbReference type="GeneID" id="89928109"/>
<dbReference type="InterPro" id="IPR014710">
    <property type="entry name" value="RmlC-like_jellyroll"/>
</dbReference>
<dbReference type="PANTHER" id="PTHR36448:SF3">
    <property type="entry name" value="CUPIN TYPE-2 DOMAIN-CONTAINING PROTEIN"/>
    <property type="match status" value="1"/>
</dbReference>
<name>A0AAV9P6B7_9PEZI</name>
<accession>A0AAV9P6B7</accession>
<gene>
    <name evidence="2" type="ORF">LTR77_006770</name>
</gene>
<dbReference type="CDD" id="cd02219">
    <property type="entry name" value="cupin_YjlB-like"/>
    <property type="match status" value="1"/>
</dbReference>
<keyword evidence="3" id="KW-1185">Reference proteome</keyword>
<dbReference type="RefSeq" id="XP_064657811.1">
    <property type="nucleotide sequence ID" value="XM_064804010.1"/>
</dbReference>
<dbReference type="InterPro" id="IPR006045">
    <property type="entry name" value="Cupin_1"/>
</dbReference>
<dbReference type="PANTHER" id="PTHR36448">
    <property type="entry name" value="BLR7373 PROTEIN"/>
    <property type="match status" value="1"/>
</dbReference>
<feature type="domain" description="Cupin type-1" evidence="1">
    <location>
        <begin position="71"/>
        <end position="144"/>
    </location>
</feature>
<organism evidence="2 3">
    <name type="scientific">Saxophila tyrrhenica</name>
    <dbReference type="NCBI Taxonomy" id="1690608"/>
    <lineage>
        <taxon>Eukaryota</taxon>
        <taxon>Fungi</taxon>
        <taxon>Dikarya</taxon>
        <taxon>Ascomycota</taxon>
        <taxon>Pezizomycotina</taxon>
        <taxon>Dothideomycetes</taxon>
        <taxon>Dothideomycetidae</taxon>
        <taxon>Mycosphaerellales</taxon>
        <taxon>Extremaceae</taxon>
        <taxon>Saxophila</taxon>
    </lineage>
</organism>
<evidence type="ECO:0000259" key="1">
    <source>
        <dbReference type="Pfam" id="PF00190"/>
    </source>
</evidence>
<dbReference type="Pfam" id="PF00190">
    <property type="entry name" value="Cupin_1"/>
    <property type="match status" value="1"/>
</dbReference>
<dbReference type="AlphaFoldDB" id="A0AAV9P6B7"/>
<dbReference type="InterPro" id="IPR047121">
    <property type="entry name" value="YjiB-like"/>
</dbReference>
<evidence type="ECO:0000313" key="3">
    <source>
        <dbReference type="Proteomes" id="UP001337655"/>
    </source>
</evidence>
<evidence type="ECO:0000313" key="2">
    <source>
        <dbReference type="EMBL" id="KAK5168201.1"/>
    </source>
</evidence>